<organism evidence="1 2">
    <name type="scientific">Pendulispora brunnea</name>
    <dbReference type="NCBI Taxonomy" id="2905690"/>
    <lineage>
        <taxon>Bacteria</taxon>
        <taxon>Pseudomonadati</taxon>
        <taxon>Myxococcota</taxon>
        <taxon>Myxococcia</taxon>
        <taxon>Myxococcales</taxon>
        <taxon>Sorangiineae</taxon>
        <taxon>Pendulisporaceae</taxon>
        <taxon>Pendulispora</taxon>
    </lineage>
</organism>
<keyword evidence="2" id="KW-1185">Reference proteome</keyword>
<evidence type="ECO:0000313" key="2">
    <source>
        <dbReference type="Proteomes" id="UP001379533"/>
    </source>
</evidence>
<protein>
    <submittedName>
        <fullName evidence="1">Baseplate J/gp47 family protein</fullName>
    </submittedName>
</protein>
<dbReference type="Proteomes" id="UP001379533">
    <property type="component" value="Chromosome"/>
</dbReference>
<name>A0ABZ2KDP5_9BACT</name>
<proteinExistence type="predicted"/>
<dbReference type="RefSeq" id="WP_394847408.1">
    <property type="nucleotide sequence ID" value="NZ_CP089982.1"/>
</dbReference>
<gene>
    <name evidence="1" type="ORF">LZC95_08075</name>
</gene>
<dbReference type="EMBL" id="CP089982">
    <property type="protein sequence ID" value="WXA96792.1"/>
    <property type="molecule type" value="Genomic_DNA"/>
</dbReference>
<reference evidence="1 2" key="1">
    <citation type="submission" date="2021-12" db="EMBL/GenBank/DDBJ databases">
        <title>Discovery of the Pendulisporaceae a myxobacterial family with distinct sporulation behavior and unique specialized metabolism.</title>
        <authorList>
            <person name="Garcia R."/>
            <person name="Popoff A."/>
            <person name="Bader C.D."/>
            <person name="Loehr J."/>
            <person name="Walesch S."/>
            <person name="Walt C."/>
            <person name="Boldt J."/>
            <person name="Bunk B."/>
            <person name="Haeckl F.J.F.P.J."/>
            <person name="Gunesch A.P."/>
            <person name="Birkelbach J."/>
            <person name="Nuebel U."/>
            <person name="Pietschmann T."/>
            <person name="Bach T."/>
            <person name="Mueller R."/>
        </authorList>
    </citation>
    <scope>NUCLEOTIDE SEQUENCE [LARGE SCALE GENOMIC DNA]</scope>
    <source>
        <strain evidence="1 2">MSr12523</strain>
    </source>
</reference>
<evidence type="ECO:0000313" key="1">
    <source>
        <dbReference type="EMBL" id="WXA96792.1"/>
    </source>
</evidence>
<sequence>MADVLPGEIITFTRDEVRDRWLRDYSIRNPEADVGSGSMPFIRASVIADALAAIYSNAVVVGQNVASSTKTGAALVEEAARLGTAPLPPAGASGFVQIVASAGGTRIFSGDEIKANGRRYAAIASGIYTNGDHVPVQGVDTGPLTNLDAGVAMQWTFPRPGCAPNAVVVLQADGSGLSGGRNGETEDELNDRLRSLRASPPASGNEAQYIAEVARTPGISVEAAFAFPACRGPGTKGIVFTLRAGSPGGNRSPNSAQIAAVLGHLRGQFPADDGIFLGAVLPQPVTVALRVSWASRVPGWVDASPWPAFGMANVVSVLSATDFTISTGGGARPDPGQTFALFDRPAAAFRRKRILTATPVGTGNYRVACDTSNAASDVSYTPVVGQALCPWSDSLDALVPSVIAYFDRLGPGEQATTFFDPGLRQRRIPLDPEQWPSSVTNRILSTRKDLPEGDPGGLFDVPQVRDVSLLAPQVPFAPTPGALGVYCNLLVLQDLVAYA</sequence>
<accession>A0ABZ2KDP5</accession>